<dbReference type="SUPFAM" id="SSF111326">
    <property type="entry name" value="Urocanase"/>
    <property type="match status" value="1"/>
</dbReference>
<reference evidence="14" key="1">
    <citation type="submission" date="2023-07" db="EMBL/GenBank/DDBJ databases">
        <title>Chromosome-level genome assembly of Artemia franciscana.</title>
        <authorList>
            <person name="Jo E."/>
        </authorList>
    </citation>
    <scope>NUCLEOTIDE SEQUENCE</scope>
    <source>
        <tissue evidence="14">Whole body</tissue>
    </source>
</reference>
<comment type="pathway">
    <text evidence="2">Amino-acid degradation; L-histidine degradation into L-glutamate; N-formimidoyl-L-glutamate from L-histidine: step 2/3.</text>
</comment>
<dbReference type="InterPro" id="IPR035401">
    <property type="entry name" value="Urocanase_C"/>
</dbReference>
<dbReference type="InterPro" id="IPR035400">
    <property type="entry name" value="Urocanase_N"/>
</dbReference>
<feature type="domain" description="Urocanase C-terminal" evidence="13">
    <location>
        <begin position="440"/>
        <end position="647"/>
    </location>
</feature>
<dbReference type="InterPro" id="IPR023637">
    <property type="entry name" value="Urocanase-like"/>
</dbReference>
<comment type="catalytic activity">
    <reaction evidence="9">
        <text>4-imidazolone-5-propanoate = trans-urocanate + H2O</text>
        <dbReference type="Rhea" id="RHEA:13101"/>
        <dbReference type="ChEBI" id="CHEBI:15377"/>
        <dbReference type="ChEBI" id="CHEBI:17771"/>
        <dbReference type="ChEBI" id="CHEBI:77893"/>
        <dbReference type="EC" id="4.2.1.49"/>
    </reaction>
</comment>
<dbReference type="GO" id="GO:0016153">
    <property type="term" value="F:urocanate hydratase activity"/>
    <property type="evidence" value="ECO:0007669"/>
    <property type="project" value="UniProtKB-EC"/>
</dbReference>
<feature type="domain" description="Urocanase N-terminal" evidence="12">
    <location>
        <begin position="84"/>
        <end position="210"/>
    </location>
</feature>
<dbReference type="PANTHER" id="PTHR12216:SF3">
    <property type="entry name" value="UROCANATE HYDRATASE"/>
    <property type="match status" value="1"/>
</dbReference>
<keyword evidence="15" id="KW-1185">Reference proteome</keyword>
<dbReference type="GO" id="GO:0006548">
    <property type="term" value="P:L-histidine catabolic process"/>
    <property type="evidence" value="ECO:0007669"/>
    <property type="project" value="TreeGrafter"/>
</dbReference>
<dbReference type="FunFam" id="3.40.1770.10:FF:000002">
    <property type="entry name" value="Urocanate hydratase 1"/>
    <property type="match status" value="1"/>
</dbReference>
<dbReference type="EMBL" id="JAVRJZ010000014">
    <property type="protein sequence ID" value="KAK2713782.1"/>
    <property type="molecule type" value="Genomic_DNA"/>
</dbReference>
<dbReference type="InterPro" id="IPR038364">
    <property type="entry name" value="Urocanase_central_sf"/>
</dbReference>
<gene>
    <name evidence="14" type="ORF">QYM36_009608</name>
</gene>
<evidence type="ECO:0000313" key="15">
    <source>
        <dbReference type="Proteomes" id="UP001187531"/>
    </source>
</evidence>
<sequence length="683" mass="75837">MSTLAEVITFPVSPLPTFRKRDESMPHAPFRTHGLSQEEKKLALRNALRYFPPNVHEELSQEFAEELNQFGHIYMYRFMPTMELRAYPIDQYPAKSKQGAAIMLMIMNNLDSKVAQFPQELVTYGGNGQVFSNWAQFRLTMKYLSELDEDQTLVMYSGHPCGLFPSSPIAPRLVITNGMMIPKYSTSENYDRLFGLGVTMYGQMTAGSYCYIGPQGIVHGTTLTVLNAGRRYLKLDSLKGIAFLTSGLGGMSGAQAKAATICGCVGIVAEVSYDALKKRFDQGWLLEITDDLDKLMERIREAKAKQESTSIGFHGNIVAIWERLVEEYNNTGELLVELGSDQTSCHCPFSGGYYPVQLTYKEANELLAENPEKFRELVKDSLRRQVLAINALADKGLFFWDYGNAFLLEARRAGADVTKLGDLTGLLFRYPSYVQDIMGDIFSLGFGPFRWICASGKAEDLEKTDKIAISVLENILSEGLDPSVKQQYEDNLHWIREAGKNNLVVGSQARILYADQRARAAIAIAFNEAIKNKEISDCVIVSRDHHDVSGTDSPFRETSNVYDGSAFTADMAVQNFVGDAIRGATWVALHNGGGVGWGEVMNGGFGLVLDGTAEAEKKADSMLNWDVANGVARRSWSGNNYAKATIQREMERNPRLKVTVPSNVESEDILDKAFSDVHVNGLN</sequence>
<dbReference type="FunFam" id="3.40.1770.10:FF:000003">
    <property type="entry name" value="Urocanate hydratase 1"/>
    <property type="match status" value="1"/>
</dbReference>
<evidence type="ECO:0000256" key="5">
    <source>
        <dbReference type="ARBA" id="ARBA00022808"/>
    </source>
</evidence>
<keyword evidence="5" id="KW-0369">Histidine metabolism</keyword>
<evidence type="ECO:0000259" key="13">
    <source>
        <dbReference type="Pfam" id="PF17392"/>
    </source>
</evidence>
<comment type="cofactor">
    <cofactor evidence="1">
        <name>NAD(+)</name>
        <dbReference type="ChEBI" id="CHEBI:57540"/>
    </cofactor>
</comment>
<dbReference type="InterPro" id="IPR023636">
    <property type="entry name" value="Urocanase_CS"/>
</dbReference>
<dbReference type="PIRSF" id="PIRSF001423">
    <property type="entry name" value="Urocanate_hydrat"/>
    <property type="match status" value="1"/>
</dbReference>
<comment type="caution">
    <text evidence="14">The sequence shown here is derived from an EMBL/GenBank/DDBJ whole genome shotgun (WGS) entry which is preliminary data.</text>
</comment>
<dbReference type="PROSITE" id="PS01233">
    <property type="entry name" value="UROCANASE"/>
    <property type="match status" value="1"/>
</dbReference>
<dbReference type="NCBIfam" id="NF003820">
    <property type="entry name" value="PRK05414.1"/>
    <property type="match status" value="1"/>
</dbReference>
<dbReference type="InterPro" id="IPR036190">
    <property type="entry name" value="Urocanase_sf"/>
</dbReference>
<evidence type="ECO:0000256" key="10">
    <source>
        <dbReference type="ARBA" id="ARBA00070010"/>
    </source>
</evidence>
<dbReference type="Pfam" id="PF17391">
    <property type="entry name" value="Urocanase_N"/>
    <property type="match status" value="1"/>
</dbReference>
<evidence type="ECO:0000256" key="9">
    <source>
        <dbReference type="ARBA" id="ARBA00047623"/>
    </source>
</evidence>
<organism evidence="14 15">
    <name type="scientific">Artemia franciscana</name>
    <name type="common">Brine shrimp</name>
    <name type="synonym">Artemia sanfranciscana</name>
    <dbReference type="NCBI Taxonomy" id="6661"/>
    <lineage>
        <taxon>Eukaryota</taxon>
        <taxon>Metazoa</taxon>
        <taxon>Ecdysozoa</taxon>
        <taxon>Arthropoda</taxon>
        <taxon>Crustacea</taxon>
        <taxon>Branchiopoda</taxon>
        <taxon>Anostraca</taxon>
        <taxon>Artemiidae</taxon>
        <taxon>Artemia</taxon>
    </lineage>
</organism>
<dbReference type="EC" id="4.2.1.49" evidence="4"/>
<proteinExistence type="inferred from homology"/>
<dbReference type="FunFam" id="3.40.50.10730:FF:000002">
    <property type="entry name" value="Urocanate hydratase 1"/>
    <property type="match status" value="1"/>
</dbReference>
<evidence type="ECO:0000256" key="7">
    <source>
        <dbReference type="ARBA" id="ARBA00023239"/>
    </source>
</evidence>
<comment type="similarity">
    <text evidence="3">Belongs to the urocanase family.</text>
</comment>
<evidence type="ECO:0000313" key="14">
    <source>
        <dbReference type="EMBL" id="KAK2713782.1"/>
    </source>
</evidence>
<evidence type="ECO:0000256" key="4">
    <source>
        <dbReference type="ARBA" id="ARBA00011992"/>
    </source>
</evidence>
<name>A0AA88I1Y1_ARTSF</name>
<dbReference type="Pfam" id="PF01175">
    <property type="entry name" value="Urocanase"/>
    <property type="match status" value="1"/>
</dbReference>
<protein>
    <recommendedName>
        <fullName evidence="10">Urocanate hydratase</fullName>
        <ecNumber evidence="4">4.2.1.49</ecNumber>
    </recommendedName>
    <alternativeName>
        <fullName evidence="8">Imidazolonepropionate hydrolase</fullName>
    </alternativeName>
</protein>
<dbReference type="Gene3D" id="3.40.1770.10">
    <property type="entry name" value="Urocanase superfamily"/>
    <property type="match status" value="2"/>
</dbReference>
<dbReference type="Gene3D" id="3.40.50.10730">
    <property type="entry name" value="Urocanase like domains"/>
    <property type="match status" value="1"/>
</dbReference>
<evidence type="ECO:0000256" key="2">
    <source>
        <dbReference type="ARBA" id="ARBA00004794"/>
    </source>
</evidence>
<dbReference type="Proteomes" id="UP001187531">
    <property type="component" value="Unassembled WGS sequence"/>
</dbReference>
<dbReference type="InterPro" id="IPR055351">
    <property type="entry name" value="Urocanase"/>
</dbReference>
<dbReference type="AlphaFoldDB" id="A0AA88I1Y1"/>
<evidence type="ECO:0000256" key="6">
    <source>
        <dbReference type="ARBA" id="ARBA00023027"/>
    </source>
</evidence>
<dbReference type="PANTHER" id="PTHR12216">
    <property type="entry name" value="UROCANATE HYDRATASE"/>
    <property type="match status" value="1"/>
</dbReference>
<evidence type="ECO:0000256" key="1">
    <source>
        <dbReference type="ARBA" id="ARBA00001911"/>
    </source>
</evidence>
<dbReference type="InterPro" id="IPR035085">
    <property type="entry name" value="Urocanase_Rossmann-like"/>
</dbReference>
<feature type="domain" description="Urocanase Rossmann-like" evidence="11">
    <location>
        <begin position="213"/>
        <end position="437"/>
    </location>
</feature>
<dbReference type="HAMAP" id="MF_00577">
    <property type="entry name" value="HutU"/>
    <property type="match status" value="1"/>
</dbReference>
<evidence type="ECO:0000256" key="3">
    <source>
        <dbReference type="ARBA" id="ARBA00007578"/>
    </source>
</evidence>
<dbReference type="Pfam" id="PF17392">
    <property type="entry name" value="Urocanase_C"/>
    <property type="match status" value="1"/>
</dbReference>
<evidence type="ECO:0000259" key="11">
    <source>
        <dbReference type="Pfam" id="PF01175"/>
    </source>
</evidence>
<accession>A0AA88I1Y1</accession>
<evidence type="ECO:0000259" key="12">
    <source>
        <dbReference type="Pfam" id="PF17391"/>
    </source>
</evidence>
<keyword evidence="6" id="KW-0520">NAD</keyword>
<keyword evidence="7" id="KW-0456">Lyase</keyword>
<evidence type="ECO:0000256" key="8">
    <source>
        <dbReference type="ARBA" id="ARBA00031640"/>
    </source>
</evidence>